<dbReference type="EnsemblPlants" id="AET3Gv21026400.12">
    <property type="protein sequence ID" value="AET3Gv21026400.12"/>
    <property type="gene ID" value="AET3Gv21026400"/>
</dbReference>
<dbReference type="EnsemblPlants" id="AET3Gv21026400.9">
    <property type="protein sequence ID" value="AET3Gv21026400.9"/>
    <property type="gene ID" value="AET3Gv21026400"/>
</dbReference>
<reference evidence="1" key="5">
    <citation type="journal article" date="2021" name="G3 (Bethesda)">
        <title>Aegilops tauschii genome assembly Aet v5.0 features greater sequence contiguity and improved annotation.</title>
        <authorList>
            <person name="Wang L."/>
            <person name="Zhu T."/>
            <person name="Rodriguez J.C."/>
            <person name="Deal K.R."/>
            <person name="Dubcovsky J."/>
            <person name="McGuire P.E."/>
            <person name="Lux T."/>
            <person name="Spannagl M."/>
            <person name="Mayer K.F.X."/>
            <person name="Baldrich P."/>
            <person name="Meyers B.C."/>
            <person name="Huo N."/>
            <person name="Gu Y.Q."/>
            <person name="Zhou H."/>
            <person name="Devos K.M."/>
            <person name="Bennetzen J.L."/>
            <person name="Unver T."/>
            <person name="Budak H."/>
            <person name="Gulick P.J."/>
            <person name="Galiba G."/>
            <person name="Kalapos B."/>
            <person name="Nelson D.R."/>
            <person name="Li P."/>
            <person name="You F.M."/>
            <person name="Luo M.C."/>
            <person name="Dvorak J."/>
        </authorList>
    </citation>
    <scope>NUCLEOTIDE SEQUENCE [LARGE SCALE GENOMIC DNA]</scope>
    <source>
        <strain evidence="1">cv. AL8/78</strain>
    </source>
</reference>
<keyword evidence="2" id="KW-1185">Reference proteome</keyword>
<dbReference type="EnsemblPlants" id="AET3Gv21026400.7">
    <property type="protein sequence ID" value="AET3Gv21026400.7"/>
    <property type="gene ID" value="AET3Gv21026400"/>
</dbReference>
<dbReference type="Proteomes" id="UP000015105">
    <property type="component" value="Chromosome 3D"/>
</dbReference>
<dbReference type="Gramene" id="AET3Gv21026400.7">
    <property type="protein sequence ID" value="AET3Gv21026400.7"/>
    <property type="gene ID" value="AET3Gv21026400"/>
</dbReference>
<protein>
    <submittedName>
        <fullName evidence="1">Uncharacterized protein</fullName>
    </submittedName>
</protein>
<accession>A0A453GHZ5</accession>
<organism evidence="1 2">
    <name type="scientific">Aegilops tauschii subsp. strangulata</name>
    <name type="common">Goatgrass</name>
    <dbReference type="NCBI Taxonomy" id="200361"/>
    <lineage>
        <taxon>Eukaryota</taxon>
        <taxon>Viridiplantae</taxon>
        <taxon>Streptophyta</taxon>
        <taxon>Embryophyta</taxon>
        <taxon>Tracheophyta</taxon>
        <taxon>Spermatophyta</taxon>
        <taxon>Magnoliopsida</taxon>
        <taxon>Liliopsida</taxon>
        <taxon>Poales</taxon>
        <taxon>Poaceae</taxon>
        <taxon>BOP clade</taxon>
        <taxon>Pooideae</taxon>
        <taxon>Triticodae</taxon>
        <taxon>Triticeae</taxon>
        <taxon>Triticinae</taxon>
        <taxon>Aegilops</taxon>
    </lineage>
</organism>
<dbReference type="Gramene" id="AET3Gv21026400.10">
    <property type="protein sequence ID" value="AET3Gv21026400.10"/>
    <property type="gene ID" value="AET3Gv21026400"/>
</dbReference>
<reference evidence="1" key="4">
    <citation type="submission" date="2019-03" db="UniProtKB">
        <authorList>
            <consortium name="EnsemblPlants"/>
        </authorList>
    </citation>
    <scope>IDENTIFICATION</scope>
</reference>
<sequence>MLRSERGGRTACVAVDDVAQANNIIQRLNDFPSMAHISGMGLKVVPMIAAFSNLCAVNLSGTDDEIISAIAALLHPPPAHIMLCRMFAFLHSVSVTSSHLSDMFFS</sequence>
<reference evidence="2" key="1">
    <citation type="journal article" date="2014" name="Science">
        <title>Ancient hybridizations among the ancestral genomes of bread wheat.</title>
        <authorList>
            <consortium name="International Wheat Genome Sequencing Consortium,"/>
            <person name="Marcussen T."/>
            <person name="Sandve S.R."/>
            <person name="Heier L."/>
            <person name="Spannagl M."/>
            <person name="Pfeifer M."/>
            <person name="Jakobsen K.S."/>
            <person name="Wulff B.B."/>
            <person name="Steuernagel B."/>
            <person name="Mayer K.F."/>
            <person name="Olsen O.A."/>
        </authorList>
    </citation>
    <scope>NUCLEOTIDE SEQUENCE [LARGE SCALE GENOMIC DNA]</scope>
    <source>
        <strain evidence="2">cv. AL8/78</strain>
    </source>
</reference>
<evidence type="ECO:0000313" key="2">
    <source>
        <dbReference type="Proteomes" id="UP000015105"/>
    </source>
</evidence>
<dbReference type="EnsemblPlants" id="AET3Gv21026400.10">
    <property type="protein sequence ID" value="AET3Gv21026400.10"/>
    <property type="gene ID" value="AET3Gv21026400"/>
</dbReference>
<dbReference type="AlphaFoldDB" id="A0A453GHZ5"/>
<dbReference type="Gramene" id="AET3Gv21026400.9">
    <property type="protein sequence ID" value="AET3Gv21026400.9"/>
    <property type="gene ID" value="AET3Gv21026400"/>
</dbReference>
<proteinExistence type="predicted"/>
<evidence type="ECO:0000313" key="1">
    <source>
        <dbReference type="EnsemblPlants" id="AET3Gv21026400.9"/>
    </source>
</evidence>
<name>A0A453GHZ5_AEGTS</name>
<reference evidence="1" key="3">
    <citation type="journal article" date="2017" name="Nature">
        <title>Genome sequence of the progenitor of the wheat D genome Aegilops tauschii.</title>
        <authorList>
            <person name="Luo M.C."/>
            <person name="Gu Y.Q."/>
            <person name="Puiu D."/>
            <person name="Wang H."/>
            <person name="Twardziok S.O."/>
            <person name="Deal K.R."/>
            <person name="Huo N."/>
            <person name="Zhu T."/>
            <person name="Wang L."/>
            <person name="Wang Y."/>
            <person name="McGuire P.E."/>
            <person name="Liu S."/>
            <person name="Long H."/>
            <person name="Ramasamy R.K."/>
            <person name="Rodriguez J.C."/>
            <person name="Van S.L."/>
            <person name="Yuan L."/>
            <person name="Wang Z."/>
            <person name="Xia Z."/>
            <person name="Xiao L."/>
            <person name="Anderson O.D."/>
            <person name="Ouyang S."/>
            <person name="Liang Y."/>
            <person name="Zimin A.V."/>
            <person name="Pertea G."/>
            <person name="Qi P."/>
            <person name="Bennetzen J.L."/>
            <person name="Dai X."/>
            <person name="Dawson M.W."/>
            <person name="Muller H.G."/>
            <person name="Kugler K."/>
            <person name="Rivarola-Duarte L."/>
            <person name="Spannagl M."/>
            <person name="Mayer K.F.X."/>
            <person name="Lu F.H."/>
            <person name="Bevan M.W."/>
            <person name="Leroy P."/>
            <person name="Li P."/>
            <person name="You F.M."/>
            <person name="Sun Q."/>
            <person name="Liu Z."/>
            <person name="Lyons E."/>
            <person name="Wicker T."/>
            <person name="Salzberg S.L."/>
            <person name="Devos K.M."/>
            <person name="Dvorak J."/>
        </authorList>
    </citation>
    <scope>NUCLEOTIDE SEQUENCE [LARGE SCALE GENOMIC DNA]</scope>
    <source>
        <strain evidence="1">cv. AL8/78</strain>
    </source>
</reference>
<reference evidence="2" key="2">
    <citation type="journal article" date="2017" name="Nat. Plants">
        <title>The Aegilops tauschii genome reveals multiple impacts of transposons.</title>
        <authorList>
            <person name="Zhao G."/>
            <person name="Zou C."/>
            <person name="Li K."/>
            <person name="Wang K."/>
            <person name="Li T."/>
            <person name="Gao L."/>
            <person name="Zhang X."/>
            <person name="Wang H."/>
            <person name="Yang Z."/>
            <person name="Liu X."/>
            <person name="Jiang W."/>
            <person name="Mao L."/>
            <person name="Kong X."/>
            <person name="Jiao Y."/>
            <person name="Jia J."/>
        </authorList>
    </citation>
    <scope>NUCLEOTIDE SEQUENCE [LARGE SCALE GENOMIC DNA]</scope>
    <source>
        <strain evidence="2">cv. AL8/78</strain>
    </source>
</reference>
<dbReference type="Gramene" id="AET3Gv21026400.12">
    <property type="protein sequence ID" value="AET3Gv21026400.12"/>
    <property type="gene ID" value="AET3Gv21026400"/>
</dbReference>